<dbReference type="AlphaFoldDB" id="G6EFG6"/>
<dbReference type="Proteomes" id="UP000004030">
    <property type="component" value="Unassembled WGS sequence"/>
</dbReference>
<name>G6EFG6_9SPHN</name>
<evidence type="ECO:0000313" key="2">
    <source>
        <dbReference type="Proteomes" id="UP000004030"/>
    </source>
</evidence>
<gene>
    <name evidence="1" type="ORF">NSU_3087</name>
</gene>
<dbReference type="PATRIC" id="fig|1088721.3.peg.3044"/>
<dbReference type="RefSeq" id="WP_007013995.1">
    <property type="nucleotide sequence ID" value="NZ_AGFM01000048.1"/>
</dbReference>
<comment type="caution">
    <text evidence="1">The sequence shown here is derived from an EMBL/GenBank/DDBJ whole genome shotgun (WGS) entry which is preliminary data.</text>
</comment>
<proteinExistence type="predicted"/>
<dbReference type="KEGG" id="npn:JI59_04585"/>
<dbReference type="EMBL" id="AGFM01000048">
    <property type="protein sequence ID" value="EHJ60011.1"/>
    <property type="molecule type" value="Genomic_DNA"/>
</dbReference>
<dbReference type="eggNOG" id="ENOG5030NX4">
    <property type="taxonomic scope" value="Bacteria"/>
</dbReference>
<accession>G6EFG6</accession>
<sequence length="150" mass="16488">MTKRREPLTYQHTLTGVASLIGWDRCGAICGVSERSVRNWSDPDCEIEIRMIDAERLDRAYIEHGGAYAPFHRLMSLRLELAVKEAAQADMARAAADAAKESGEAVAALIEASMSPDAETRRRARKEAEEAISSLTCALRAVERQEALGV</sequence>
<reference evidence="1 2" key="1">
    <citation type="journal article" date="2012" name="J. Bacteriol.">
        <title>Genome sequence of benzo(a)pyrene-degrading bacterium Novosphingobium pentaromativorans US6-1.</title>
        <authorList>
            <person name="Luo Y.R."/>
            <person name="Kang S.G."/>
            <person name="Kim S.J."/>
            <person name="Kim M.R."/>
            <person name="Li N."/>
            <person name="Lee J.H."/>
            <person name="Kwon K.K."/>
        </authorList>
    </citation>
    <scope>NUCLEOTIDE SEQUENCE [LARGE SCALE GENOMIC DNA]</scope>
    <source>
        <strain evidence="1 2">US6-1</strain>
    </source>
</reference>
<keyword evidence="2" id="KW-1185">Reference proteome</keyword>
<protein>
    <submittedName>
        <fullName evidence="1">Uncharacterized protein</fullName>
    </submittedName>
</protein>
<evidence type="ECO:0000313" key="1">
    <source>
        <dbReference type="EMBL" id="EHJ60011.1"/>
    </source>
</evidence>
<dbReference type="OrthoDB" id="7562030at2"/>
<organism evidence="1 2">
    <name type="scientific">Novosphingobium pentaromativorans US6-1</name>
    <dbReference type="NCBI Taxonomy" id="1088721"/>
    <lineage>
        <taxon>Bacteria</taxon>
        <taxon>Pseudomonadati</taxon>
        <taxon>Pseudomonadota</taxon>
        <taxon>Alphaproteobacteria</taxon>
        <taxon>Sphingomonadales</taxon>
        <taxon>Sphingomonadaceae</taxon>
        <taxon>Novosphingobium</taxon>
    </lineage>
</organism>